<evidence type="ECO:0000313" key="2">
    <source>
        <dbReference type="EMBL" id="MBF4178979.1"/>
    </source>
</evidence>
<proteinExistence type="predicted"/>
<dbReference type="EMBL" id="JADIXP010000008">
    <property type="protein sequence ID" value="MBF4178979.1"/>
    <property type="molecule type" value="Genomic_DNA"/>
</dbReference>
<dbReference type="InterPro" id="IPR003458">
    <property type="entry name" value="Phage_T4_Gp38_tail_assem"/>
</dbReference>
<feature type="compositionally biased region" description="Polar residues" evidence="1">
    <location>
        <begin position="85"/>
        <end position="94"/>
    </location>
</feature>
<dbReference type="PANTHER" id="PTHR34413">
    <property type="entry name" value="PROPHAGE TAIL FIBER ASSEMBLY PROTEIN HOMOLOG TFAE-RELATED-RELATED"/>
    <property type="match status" value="1"/>
</dbReference>
<dbReference type="Pfam" id="PF02413">
    <property type="entry name" value="Caudo_TAP"/>
    <property type="match status" value="1"/>
</dbReference>
<evidence type="ECO:0000313" key="3">
    <source>
        <dbReference type="Proteomes" id="UP000628560"/>
    </source>
</evidence>
<evidence type="ECO:0000256" key="1">
    <source>
        <dbReference type="SAM" id="MobiDB-lite"/>
    </source>
</evidence>
<accession>A0ABD4KAZ0</accession>
<dbReference type="RefSeq" id="WP_194513532.1">
    <property type="nucleotide sequence ID" value="NZ_JADIXP010000008.1"/>
</dbReference>
<dbReference type="InterPro" id="IPR051220">
    <property type="entry name" value="TFA_Chaperone"/>
</dbReference>
<name>A0ABD4KAZ0_9ENTR</name>
<dbReference type="Proteomes" id="UP000628560">
    <property type="component" value="Unassembled WGS sequence"/>
</dbReference>
<gene>
    <name evidence="2" type="ORF">ISP11_14000</name>
</gene>
<organism evidence="2 3">
    <name type="scientific">Lelliottia nimipressuralis</name>
    <dbReference type="NCBI Taxonomy" id="69220"/>
    <lineage>
        <taxon>Bacteria</taxon>
        <taxon>Pseudomonadati</taxon>
        <taxon>Pseudomonadota</taxon>
        <taxon>Gammaproteobacteria</taxon>
        <taxon>Enterobacterales</taxon>
        <taxon>Enterobacteriaceae</taxon>
        <taxon>Lelliottia</taxon>
    </lineage>
</organism>
<comment type="caution">
    <text evidence="2">The sequence shown here is derived from an EMBL/GenBank/DDBJ whole genome shotgun (WGS) entry which is preliminary data.</text>
</comment>
<dbReference type="AlphaFoldDB" id="A0ABD4KAZ0"/>
<sequence>MQAAVLEYGIAIVAGEMTVYNYDGETREYLSATSEYLPVGVGLPANACTDEPLKARKGFAVCRSPMGDSWEYLSDYRGKTVWSTGTGDPVNVTSPGDYPEGTTTQAPETPYDRWDGEKWVTDEDARKADAIKTADLQKSALIQAAGESISPLQDAVDLGMATEEEKSRYDAWRKYRVLLTRVDILQYPEIVWPEKPI</sequence>
<reference evidence="2 3" key="1">
    <citation type="submission" date="2020-11" db="EMBL/GenBank/DDBJ databases">
        <title>Identification of Lelliottia nimipressuralis from Wound Infection by Whole Genome-Based Bacterial Identification.</title>
        <authorList>
            <person name="Navarathna D.H."/>
            <person name="Choi H."/>
            <person name="Jinadatha C."/>
            <person name="Chatterjee P."/>
            <person name="Hwang M."/>
        </authorList>
    </citation>
    <scope>NUCLEOTIDE SEQUENCE [LARGE SCALE GENOMIC DNA]</scope>
    <source>
        <strain evidence="2 3">DN2020</strain>
    </source>
</reference>
<dbReference type="PANTHER" id="PTHR34413:SF2">
    <property type="entry name" value="PROPHAGE TAIL FIBER ASSEMBLY PROTEIN HOMOLOG TFAE-RELATED"/>
    <property type="match status" value="1"/>
</dbReference>
<feature type="region of interest" description="Disordered" evidence="1">
    <location>
        <begin position="85"/>
        <end position="108"/>
    </location>
</feature>
<protein>
    <submittedName>
        <fullName evidence="2">Tail fiber assembly protein</fullName>
    </submittedName>
</protein>